<dbReference type="InterPro" id="IPR008929">
    <property type="entry name" value="Chondroitin_lyas"/>
</dbReference>
<evidence type="ECO:0000256" key="1">
    <source>
        <dbReference type="ARBA" id="ARBA00004418"/>
    </source>
</evidence>
<dbReference type="GO" id="GO:0016829">
    <property type="term" value="F:lyase activity"/>
    <property type="evidence" value="ECO:0007669"/>
    <property type="project" value="UniProtKB-KW"/>
</dbReference>
<keyword evidence="2" id="KW-0732">Signal</keyword>
<dbReference type="InterPro" id="IPR012480">
    <property type="entry name" value="Hepar_II_III_C"/>
</dbReference>
<dbReference type="STRING" id="1005928.SAMN04487859_13413"/>
<evidence type="ECO:0000256" key="3">
    <source>
        <dbReference type="ARBA" id="ARBA00022764"/>
    </source>
</evidence>
<dbReference type="PANTHER" id="PTHR39210">
    <property type="entry name" value="HEPARIN-SULFATE LYASE"/>
    <property type="match status" value="1"/>
</dbReference>
<dbReference type="SUPFAM" id="SSF48230">
    <property type="entry name" value="Chondroitin AC/alginate lyase"/>
    <property type="match status" value="1"/>
</dbReference>
<gene>
    <name evidence="6" type="ORF">SAMN04487859_13413</name>
</gene>
<keyword evidence="4" id="KW-0456">Lyase</keyword>
<proteinExistence type="predicted"/>
<evidence type="ECO:0000313" key="7">
    <source>
        <dbReference type="Proteomes" id="UP000198599"/>
    </source>
</evidence>
<organism evidence="6 7">
    <name type="scientific">Roseovarius lutimaris</name>
    <dbReference type="NCBI Taxonomy" id="1005928"/>
    <lineage>
        <taxon>Bacteria</taxon>
        <taxon>Pseudomonadati</taxon>
        <taxon>Pseudomonadota</taxon>
        <taxon>Alphaproteobacteria</taxon>
        <taxon>Rhodobacterales</taxon>
        <taxon>Roseobacteraceae</taxon>
        <taxon>Roseovarius</taxon>
    </lineage>
</organism>
<dbReference type="EMBL" id="FOVP01000034">
    <property type="protein sequence ID" value="SFO37424.1"/>
    <property type="molecule type" value="Genomic_DNA"/>
</dbReference>
<protein>
    <submittedName>
        <fullName evidence="6">Heparinase II/III-like protein</fullName>
    </submittedName>
</protein>
<dbReference type="Pfam" id="PF07940">
    <property type="entry name" value="Hepar_II_III_C"/>
    <property type="match status" value="1"/>
</dbReference>
<feature type="domain" description="Heparinase II/III-like C-terminal" evidence="5">
    <location>
        <begin position="489"/>
        <end position="671"/>
    </location>
</feature>
<evidence type="ECO:0000313" key="6">
    <source>
        <dbReference type="EMBL" id="SFO37424.1"/>
    </source>
</evidence>
<evidence type="ECO:0000256" key="4">
    <source>
        <dbReference type="ARBA" id="ARBA00023239"/>
    </source>
</evidence>
<dbReference type="Gene3D" id="1.50.10.100">
    <property type="entry name" value="Chondroitin AC/alginate lyase"/>
    <property type="match status" value="1"/>
</dbReference>
<comment type="subcellular location">
    <subcellularLocation>
        <location evidence="1">Periplasm</location>
    </subcellularLocation>
</comment>
<evidence type="ECO:0000256" key="2">
    <source>
        <dbReference type="ARBA" id="ARBA00022729"/>
    </source>
</evidence>
<evidence type="ECO:0000259" key="5">
    <source>
        <dbReference type="Pfam" id="PF07940"/>
    </source>
</evidence>
<sequence length="721" mass="81581">MPETKNEATVARQNAPPCLADRKLVSFSKFNATESDNANMLSGEHLSGDGTHTASEDHITSAFSGKTGSYQLRLALPEPETANGVGAHIRLRGWESIEYVGIGYTWDNTFQHVKVVNPVWDHWFDFLVGHHDLAWGWRNNWESPEDRPIKDIRLYIKGNPGTEAFLDVSEMLLWQEDVDGMEDLLGPDRRLSSRVLHAVRDYNKKCFLSYKEQAQGFLETGRCPLINGTMLDWPASAPLPLDLEKTGTYQFSWHAQHAATMLMLYAHETGDIPSLFSAHSLISHWLEQSFFKPDANIKYAWYDHGTAERCLAFVQMYDIGQQNGFDHRFMAQLRLAIFRHAQLLASEVFYAGHQRIRYHNHAWFQDLALLAVCLAFPSWPCAETWVKTALWRLEDQFAVLIRRDNGYSVFVENSIGYHQGVQRIVEFAGVLTTLSDRETEIPEIAQELKAFSDFFRYPDARRTLSQGDTFRLPNLDEPNPRGQMPYGTPEVTVLPETGYAIVKSDHAEHPFMLTMLATSLSRTHKHEDNLSFTLYFDGLEWLIDPSFHSHEYDAPIPAYLRSAAAHNCVFLPDTPYSIDPGLTRLEGRRDGNTCQLSGTHEGYEGMTLSRRLTCALDRLEISGSDILSEPCEGAQLRFHCGEHVSAEIEEGRVLLTHPGSDFILVLEVADASVERVRGGDEPPRMGGLVGHGFMEHGAIDTLIFDVAGRSQVDWRVYAKET</sequence>
<keyword evidence="3" id="KW-0574">Periplasm</keyword>
<dbReference type="OrthoDB" id="5137249at2"/>
<dbReference type="AlphaFoldDB" id="A0A1I5GMY5"/>
<dbReference type="GO" id="GO:0042597">
    <property type="term" value="C:periplasmic space"/>
    <property type="evidence" value="ECO:0007669"/>
    <property type="project" value="UniProtKB-SubCell"/>
</dbReference>
<keyword evidence="7" id="KW-1185">Reference proteome</keyword>
<dbReference type="PANTHER" id="PTHR39210:SF1">
    <property type="entry name" value="HEPARIN-SULFATE LYASE"/>
    <property type="match status" value="1"/>
</dbReference>
<dbReference type="RefSeq" id="WP_092842254.1">
    <property type="nucleotide sequence ID" value="NZ_FOVP01000034.1"/>
</dbReference>
<name>A0A1I5GMY5_9RHOB</name>
<reference evidence="7" key="1">
    <citation type="submission" date="2016-10" db="EMBL/GenBank/DDBJ databases">
        <authorList>
            <person name="Varghese N."/>
            <person name="Submissions S."/>
        </authorList>
    </citation>
    <scope>NUCLEOTIDE SEQUENCE [LARGE SCALE GENOMIC DNA]</scope>
    <source>
        <strain evidence="7">DSM 28463</strain>
    </source>
</reference>
<dbReference type="Gene3D" id="2.70.98.70">
    <property type="match status" value="1"/>
</dbReference>
<accession>A0A1I5GMY5</accession>
<dbReference type="Proteomes" id="UP000198599">
    <property type="component" value="Unassembled WGS sequence"/>
</dbReference>